<dbReference type="Proteomes" id="UP000758155">
    <property type="component" value="Unassembled WGS sequence"/>
</dbReference>
<keyword evidence="3" id="KW-1185">Reference proteome</keyword>
<evidence type="ECO:0000313" key="3">
    <source>
        <dbReference type="Proteomes" id="UP000758155"/>
    </source>
</evidence>
<comment type="caution">
    <text evidence="2">The sequence shown here is derived from an EMBL/GenBank/DDBJ whole genome shotgun (WGS) entry which is preliminary data.</text>
</comment>
<dbReference type="AlphaFoldDB" id="A0A9P5C3D5"/>
<feature type="compositionally biased region" description="Low complexity" evidence="1">
    <location>
        <begin position="25"/>
        <end position="37"/>
    </location>
</feature>
<protein>
    <submittedName>
        <fullName evidence="2">Uncharacterized protein</fullName>
    </submittedName>
</protein>
<evidence type="ECO:0000256" key="1">
    <source>
        <dbReference type="SAM" id="MobiDB-lite"/>
    </source>
</evidence>
<organism evidence="2 3">
    <name type="scientific">Didymella heteroderae</name>
    <dbReference type="NCBI Taxonomy" id="1769908"/>
    <lineage>
        <taxon>Eukaryota</taxon>
        <taxon>Fungi</taxon>
        <taxon>Dikarya</taxon>
        <taxon>Ascomycota</taxon>
        <taxon>Pezizomycotina</taxon>
        <taxon>Dothideomycetes</taxon>
        <taxon>Pleosporomycetidae</taxon>
        <taxon>Pleosporales</taxon>
        <taxon>Pleosporineae</taxon>
        <taxon>Didymellaceae</taxon>
        <taxon>Didymella</taxon>
    </lineage>
</organism>
<evidence type="ECO:0000313" key="2">
    <source>
        <dbReference type="EMBL" id="KAF3044612.1"/>
    </source>
</evidence>
<name>A0A9P5C3D5_9PLEO</name>
<dbReference type="EMBL" id="SWKV01000008">
    <property type="protein sequence ID" value="KAF3044612.1"/>
    <property type="molecule type" value="Genomic_DNA"/>
</dbReference>
<feature type="region of interest" description="Disordered" evidence="1">
    <location>
        <begin position="15"/>
        <end position="37"/>
    </location>
</feature>
<proteinExistence type="predicted"/>
<dbReference type="OrthoDB" id="62952at2759"/>
<sequence length="274" mass="30596">MATFKLIGKLFKRNDKNNDKNNVEASNNPAATSSSPSHLPMMATILEALLPQTASRLLSPPGKSATRSMPSPSTLRSPLSIFTAHQKQSFSLFGLLTANAFFEMIGDGMSDLRFVTIRSKSDWRSESEEMAVEKAALLDHLELATSLRSLHLIVGDLPFTFQNEAELKSAASVGAQFLYTIRSVADHERSGTEEERVMRERFLTLCNQIGALQAVRFLKEKLKKEHEERADKVFRVGKVVSLEGHVGSVPLPLRMPEYLRKIEEDPRRTCYDGS</sequence>
<gene>
    <name evidence="2" type="ORF">E8E12_003554</name>
</gene>
<reference evidence="2" key="1">
    <citation type="submission" date="2019-04" db="EMBL/GenBank/DDBJ databases">
        <title>Sequencing of skin fungus with MAO and IRED activity.</title>
        <authorList>
            <person name="Marsaioli A.J."/>
            <person name="Bonatto J.M.C."/>
            <person name="Reis Junior O."/>
        </authorList>
    </citation>
    <scope>NUCLEOTIDE SEQUENCE</scope>
    <source>
        <strain evidence="2">28M1</strain>
    </source>
</reference>
<accession>A0A9P5C3D5</accession>